<evidence type="ECO:0000313" key="3">
    <source>
        <dbReference type="EMBL" id="KAK3214428.1"/>
    </source>
</evidence>
<protein>
    <submittedName>
        <fullName evidence="3">Uncharacterized protein</fullName>
    </submittedName>
</protein>
<feature type="region of interest" description="Disordered" evidence="1">
    <location>
        <begin position="293"/>
        <end position="314"/>
    </location>
</feature>
<dbReference type="Proteomes" id="UP001280581">
    <property type="component" value="Unassembled WGS sequence"/>
</dbReference>
<dbReference type="EMBL" id="WVTA01000003">
    <property type="protein sequence ID" value="KAK3214428.1"/>
    <property type="molecule type" value="Genomic_DNA"/>
</dbReference>
<accession>A0AAN6M234</accession>
<proteinExistence type="predicted"/>
<evidence type="ECO:0000256" key="1">
    <source>
        <dbReference type="SAM" id="MobiDB-lite"/>
    </source>
</evidence>
<feature type="chain" id="PRO_5043054207" evidence="2">
    <location>
        <begin position="29"/>
        <end position="323"/>
    </location>
</feature>
<dbReference type="AlphaFoldDB" id="A0AAN6M234"/>
<organism evidence="3 4">
    <name type="scientific">Pseudopithomyces chartarum</name>
    <dbReference type="NCBI Taxonomy" id="1892770"/>
    <lineage>
        <taxon>Eukaryota</taxon>
        <taxon>Fungi</taxon>
        <taxon>Dikarya</taxon>
        <taxon>Ascomycota</taxon>
        <taxon>Pezizomycotina</taxon>
        <taxon>Dothideomycetes</taxon>
        <taxon>Pleosporomycetidae</taxon>
        <taxon>Pleosporales</taxon>
        <taxon>Massarineae</taxon>
        <taxon>Didymosphaeriaceae</taxon>
        <taxon>Pseudopithomyces</taxon>
    </lineage>
</organism>
<feature type="region of interest" description="Disordered" evidence="1">
    <location>
        <begin position="58"/>
        <end position="89"/>
    </location>
</feature>
<feature type="signal peptide" evidence="2">
    <location>
        <begin position="1"/>
        <end position="28"/>
    </location>
</feature>
<dbReference type="Gene3D" id="3.90.550.50">
    <property type="match status" value="1"/>
</dbReference>
<evidence type="ECO:0000313" key="4">
    <source>
        <dbReference type="Proteomes" id="UP001280581"/>
    </source>
</evidence>
<reference evidence="3 4" key="1">
    <citation type="submission" date="2021-02" db="EMBL/GenBank/DDBJ databases">
        <title>Genome assembly of Pseudopithomyces chartarum.</title>
        <authorList>
            <person name="Jauregui R."/>
            <person name="Singh J."/>
            <person name="Voisey C."/>
        </authorList>
    </citation>
    <scope>NUCLEOTIDE SEQUENCE [LARGE SCALE GENOMIC DNA]</scope>
    <source>
        <strain evidence="3 4">AGR01</strain>
    </source>
</reference>
<evidence type="ECO:0000256" key="2">
    <source>
        <dbReference type="SAM" id="SignalP"/>
    </source>
</evidence>
<gene>
    <name evidence="3" type="ORF">GRF29_19g148793</name>
</gene>
<feature type="compositionally biased region" description="Basic and acidic residues" evidence="1">
    <location>
        <begin position="293"/>
        <end position="304"/>
    </location>
</feature>
<sequence length="323" mass="36115">MPPITPTRALIVLTTFLFICLLWTGAFPHEYTPPTPPSVNSDAPNKEPVAAPVLPEPLVDNAGVKPGTPVLEKQNAQSSAPKDVGPELDCKHVRGADQIMIIVQTSKSETSDTLPSHLKSLLSCTPHVLIFSDHTSAMDGFPIHDALSDIPSTTQASHDEFHIYANLSDASYKPPPEKAALLDKWKILPTLYKTATMAPSHRFYLFITPHTSLTWTNLLQWTARLDYRIPYYIGAPHPVATRKYARTAPAILLSYGTLQLYRSTYEDRHPIRSIQPLRLPSCLPRQRRMHPVETPRGRVPHWEDAAPWGEGDGRQEVDEWMDA</sequence>
<keyword evidence="2" id="KW-0732">Signal</keyword>
<comment type="caution">
    <text evidence="3">The sequence shown here is derived from an EMBL/GenBank/DDBJ whole genome shotgun (WGS) entry which is preliminary data.</text>
</comment>
<name>A0AAN6M234_9PLEO</name>
<keyword evidence="4" id="KW-1185">Reference proteome</keyword>